<feature type="binding site" evidence="8">
    <location>
        <position position="240"/>
    </location>
    <ligand>
        <name>shikimate</name>
        <dbReference type="ChEBI" id="CHEBI:36208"/>
    </ligand>
</feature>
<evidence type="ECO:0000313" key="12">
    <source>
        <dbReference type="EMBL" id="SEF02638.1"/>
    </source>
</evidence>
<evidence type="ECO:0000256" key="3">
    <source>
        <dbReference type="ARBA" id="ARBA00022605"/>
    </source>
</evidence>
<feature type="active site" description="Proton acceptor" evidence="8">
    <location>
        <position position="67"/>
    </location>
</feature>
<dbReference type="Gene3D" id="3.40.50.720">
    <property type="entry name" value="NAD(P)-binding Rossmann-like Domain"/>
    <property type="match status" value="1"/>
</dbReference>
<accession>A0A0J6GBJ2</accession>
<feature type="domain" description="Quinate/shikimate 5-dehydrogenase/glutamyl-tRNA reductase" evidence="9">
    <location>
        <begin position="112"/>
        <end position="186"/>
    </location>
</feature>
<dbReference type="SUPFAM" id="SSF51735">
    <property type="entry name" value="NAD(P)-binding Rossmann-fold domains"/>
    <property type="match status" value="1"/>
</dbReference>
<evidence type="ECO:0000256" key="5">
    <source>
        <dbReference type="ARBA" id="ARBA00023002"/>
    </source>
</evidence>
<gene>
    <name evidence="8" type="primary">aroE</name>
    <name evidence="12" type="ORF">SAMN04489800_3722</name>
</gene>
<comment type="function">
    <text evidence="8">Involved in the biosynthesis of the chorismate, which leads to the biosynthesis of aromatic amino acids. Catalyzes the reversible NADPH linked reduction of 3-dehydroshikimate (DHSA) to yield shikimate (SA).</text>
</comment>
<organism evidence="12 13">
    <name type="scientific">Pseudomonas deceptionensis</name>
    <dbReference type="NCBI Taxonomy" id="882211"/>
    <lineage>
        <taxon>Bacteria</taxon>
        <taxon>Pseudomonadati</taxon>
        <taxon>Pseudomonadota</taxon>
        <taxon>Gammaproteobacteria</taxon>
        <taxon>Pseudomonadales</taxon>
        <taxon>Pseudomonadaceae</taxon>
        <taxon>Pseudomonas</taxon>
    </lineage>
</organism>
<dbReference type="InterPro" id="IPR011342">
    <property type="entry name" value="Shikimate_DH"/>
</dbReference>
<dbReference type="PANTHER" id="PTHR21089:SF1">
    <property type="entry name" value="BIFUNCTIONAL 3-DEHYDROQUINATE DEHYDRATASE_SHIKIMATE DEHYDROGENASE, CHLOROPLASTIC"/>
    <property type="match status" value="1"/>
</dbReference>
<dbReference type="InterPro" id="IPR041121">
    <property type="entry name" value="SDH_C"/>
</dbReference>
<keyword evidence="4 8" id="KW-0521">NADP</keyword>
<dbReference type="Pfam" id="PF08501">
    <property type="entry name" value="Shikimate_dh_N"/>
    <property type="match status" value="1"/>
</dbReference>
<evidence type="ECO:0000256" key="4">
    <source>
        <dbReference type="ARBA" id="ARBA00022857"/>
    </source>
</evidence>
<feature type="domain" description="Shikimate dehydrogenase substrate binding N-terminal" evidence="10">
    <location>
        <begin position="17"/>
        <end position="90"/>
    </location>
</feature>
<reference evidence="12" key="1">
    <citation type="submission" date="2016-10" db="EMBL/GenBank/DDBJ databases">
        <authorList>
            <person name="Varghese N."/>
            <person name="Submissions S."/>
        </authorList>
    </citation>
    <scope>NUCLEOTIDE SEQUENCE [LARGE SCALE GENOMIC DNA]</scope>
    <source>
        <strain evidence="12">LMG 25555</strain>
    </source>
</reference>
<dbReference type="EC" id="1.1.1.25" evidence="2 8"/>
<keyword evidence="6 8" id="KW-0057">Aromatic amino acid biosynthesis</keyword>
<comment type="catalytic activity">
    <reaction evidence="7 8">
        <text>shikimate + NADP(+) = 3-dehydroshikimate + NADPH + H(+)</text>
        <dbReference type="Rhea" id="RHEA:17737"/>
        <dbReference type="ChEBI" id="CHEBI:15378"/>
        <dbReference type="ChEBI" id="CHEBI:16630"/>
        <dbReference type="ChEBI" id="CHEBI:36208"/>
        <dbReference type="ChEBI" id="CHEBI:57783"/>
        <dbReference type="ChEBI" id="CHEBI:58349"/>
        <dbReference type="EC" id="1.1.1.25"/>
    </reaction>
</comment>
<dbReference type="InterPro" id="IPR013708">
    <property type="entry name" value="Shikimate_DH-bd_N"/>
</dbReference>
<dbReference type="Pfam" id="PF18317">
    <property type="entry name" value="SDH_C"/>
    <property type="match status" value="1"/>
</dbReference>
<evidence type="ECO:0000256" key="1">
    <source>
        <dbReference type="ARBA" id="ARBA00004871"/>
    </source>
</evidence>
<dbReference type="PANTHER" id="PTHR21089">
    <property type="entry name" value="SHIKIMATE DEHYDROGENASE"/>
    <property type="match status" value="1"/>
</dbReference>
<dbReference type="GO" id="GO:0004764">
    <property type="term" value="F:shikimate 3-dehydrogenase (NADP+) activity"/>
    <property type="evidence" value="ECO:0007669"/>
    <property type="project" value="UniProtKB-UniRule"/>
</dbReference>
<feature type="binding site" evidence="8">
    <location>
        <begin position="126"/>
        <end position="130"/>
    </location>
    <ligand>
        <name>NADP(+)</name>
        <dbReference type="ChEBI" id="CHEBI:58349"/>
    </ligand>
</feature>
<dbReference type="OrthoDB" id="9792692at2"/>
<dbReference type="EMBL" id="FNUD01000002">
    <property type="protein sequence ID" value="SEF02638.1"/>
    <property type="molecule type" value="Genomic_DNA"/>
</dbReference>
<dbReference type="Pfam" id="PF01488">
    <property type="entry name" value="Shikimate_DH"/>
    <property type="match status" value="1"/>
</dbReference>
<feature type="binding site" evidence="8">
    <location>
        <position position="63"/>
    </location>
    <ligand>
        <name>shikimate</name>
        <dbReference type="ChEBI" id="CHEBI:36208"/>
    </ligand>
</feature>
<sequence>MPQSLPTLCGSIMGTPFSLSAKIHNAAYAALGLDYTFVCFGVEDPGAAVAAIRALGVRGMNVSMPYKTAVMEHLDAIDESARVIGAVNTINNIDGVLTGYNTDYLGAVRALQEVCELGSKRVAVIGAGGAARAVVYGCLHAAARVTVFNRNAERGQALTQDLGAQWGGSLDAFDAQAFDIVINATSVGFKQPDSNPLDGRLASHLIVMDVAFMPVQTALLLQAAALGCRTVPGTRMLVLQACRQIELYTGQDAPIDIMEQAMLEEIQRLKL</sequence>
<dbReference type="InterPro" id="IPR006151">
    <property type="entry name" value="Shikm_DH/Glu-tRNA_Rdtase"/>
</dbReference>
<evidence type="ECO:0000256" key="2">
    <source>
        <dbReference type="ARBA" id="ARBA00012962"/>
    </source>
</evidence>
<proteinExistence type="inferred from homology"/>
<feature type="domain" description="SDH C-terminal" evidence="11">
    <location>
        <begin position="233"/>
        <end position="263"/>
    </location>
</feature>
<dbReference type="Proteomes" id="UP000183613">
    <property type="component" value="Unassembled WGS sequence"/>
</dbReference>
<dbReference type="Gene3D" id="3.40.50.10860">
    <property type="entry name" value="Leucine Dehydrogenase, chain A, domain 1"/>
    <property type="match status" value="1"/>
</dbReference>
<dbReference type="GO" id="GO:0009423">
    <property type="term" value="P:chorismate biosynthetic process"/>
    <property type="evidence" value="ECO:0007669"/>
    <property type="project" value="UniProtKB-UniRule"/>
</dbReference>
<evidence type="ECO:0000259" key="10">
    <source>
        <dbReference type="Pfam" id="PF08501"/>
    </source>
</evidence>
<dbReference type="SUPFAM" id="SSF53223">
    <property type="entry name" value="Aminoacid dehydrogenase-like, N-terminal domain"/>
    <property type="match status" value="1"/>
</dbReference>
<dbReference type="InterPro" id="IPR046346">
    <property type="entry name" value="Aminoacid_DH-like_N_sf"/>
</dbReference>
<comment type="caution">
    <text evidence="8">Lacks conserved residue(s) required for the propagation of feature annotation.</text>
</comment>
<protein>
    <recommendedName>
        <fullName evidence="2 8">Shikimate dehydrogenase (NADP(+))</fullName>
        <shortName evidence="8">SDH</shortName>
        <ecNumber evidence="2 8">1.1.1.25</ecNumber>
    </recommendedName>
</protein>
<feature type="binding site" evidence="8">
    <location>
        <begin position="18"/>
        <end position="20"/>
    </location>
    <ligand>
        <name>shikimate</name>
        <dbReference type="ChEBI" id="CHEBI:36208"/>
    </ligand>
</feature>
<dbReference type="UniPathway" id="UPA00053">
    <property type="reaction ID" value="UER00087"/>
</dbReference>
<evidence type="ECO:0000259" key="9">
    <source>
        <dbReference type="Pfam" id="PF01488"/>
    </source>
</evidence>
<dbReference type="GO" id="GO:0050661">
    <property type="term" value="F:NADP binding"/>
    <property type="evidence" value="ECO:0007669"/>
    <property type="project" value="InterPro"/>
</dbReference>
<dbReference type="InterPro" id="IPR022893">
    <property type="entry name" value="Shikimate_DH_fam"/>
</dbReference>
<dbReference type="GO" id="GO:0009073">
    <property type="term" value="P:aromatic amino acid family biosynthetic process"/>
    <property type="evidence" value="ECO:0007669"/>
    <property type="project" value="UniProtKB-KW"/>
</dbReference>
<dbReference type="GO" id="GO:0008652">
    <property type="term" value="P:amino acid biosynthetic process"/>
    <property type="evidence" value="ECO:0007669"/>
    <property type="project" value="UniProtKB-KW"/>
</dbReference>
<comment type="similarity">
    <text evidence="8">Belongs to the shikimate dehydrogenase family.</text>
</comment>
<feature type="binding site" evidence="8">
    <location>
        <position position="88"/>
    </location>
    <ligand>
        <name>shikimate</name>
        <dbReference type="ChEBI" id="CHEBI:36208"/>
    </ligand>
</feature>
<dbReference type="AlphaFoldDB" id="A0A0J6GBJ2"/>
<dbReference type="HAMAP" id="MF_00222">
    <property type="entry name" value="Shikimate_DH_AroE"/>
    <property type="match status" value="1"/>
</dbReference>
<keyword evidence="3 8" id="KW-0028">Amino-acid biosynthesis</keyword>
<evidence type="ECO:0000259" key="11">
    <source>
        <dbReference type="Pfam" id="PF18317"/>
    </source>
</evidence>
<keyword evidence="5 8" id="KW-0560">Oxidoreductase</keyword>
<dbReference type="InterPro" id="IPR036291">
    <property type="entry name" value="NAD(P)-bd_dom_sf"/>
</dbReference>
<evidence type="ECO:0000313" key="13">
    <source>
        <dbReference type="Proteomes" id="UP000183613"/>
    </source>
</evidence>
<dbReference type="GO" id="GO:0019632">
    <property type="term" value="P:shikimate metabolic process"/>
    <property type="evidence" value="ECO:0007669"/>
    <property type="project" value="InterPro"/>
</dbReference>
<comment type="pathway">
    <text evidence="1 8">Metabolic intermediate biosynthesis; chorismate biosynthesis; chorismate from D-erythrose 4-phosphate and phosphoenolpyruvate: step 4/7.</text>
</comment>
<comment type="subunit">
    <text evidence="8">Homodimer.</text>
</comment>
<dbReference type="CDD" id="cd01065">
    <property type="entry name" value="NAD_bind_Shikimate_DH"/>
    <property type="match status" value="1"/>
</dbReference>
<feature type="binding site" evidence="8">
    <location>
        <position position="210"/>
    </location>
    <ligand>
        <name>NADP(+)</name>
        <dbReference type="ChEBI" id="CHEBI:58349"/>
    </ligand>
</feature>
<evidence type="ECO:0000256" key="8">
    <source>
        <dbReference type="HAMAP-Rule" id="MF_00222"/>
    </source>
</evidence>
<name>A0A0J6GBJ2_PSEDM</name>
<dbReference type="RefSeq" id="WP_048361002.1">
    <property type="nucleotide sequence ID" value="NZ_FNUD01000002.1"/>
</dbReference>
<keyword evidence="13" id="KW-1185">Reference proteome</keyword>
<feature type="binding site" evidence="8">
    <location>
        <position position="233"/>
    </location>
    <ligand>
        <name>NADP(+)</name>
        <dbReference type="ChEBI" id="CHEBI:58349"/>
    </ligand>
</feature>
<evidence type="ECO:0000256" key="7">
    <source>
        <dbReference type="ARBA" id="ARBA00049442"/>
    </source>
</evidence>
<comment type="caution">
    <text evidence="12">The sequence shown here is derived from an EMBL/GenBank/DDBJ whole genome shotgun (WGS) entry which is preliminary data.</text>
</comment>
<feature type="binding site" evidence="8">
    <location>
        <position position="79"/>
    </location>
    <ligand>
        <name>NADP(+)</name>
        <dbReference type="ChEBI" id="CHEBI:58349"/>
    </ligand>
</feature>
<dbReference type="PATRIC" id="fig|882211.3.peg.3340"/>
<feature type="binding site" evidence="8">
    <location>
        <position position="103"/>
    </location>
    <ligand>
        <name>shikimate</name>
        <dbReference type="ChEBI" id="CHEBI:36208"/>
    </ligand>
</feature>
<evidence type="ECO:0000256" key="6">
    <source>
        <dbReference type="ARBA" id="ARBA00023141"/>
    </source>
</evidence>
<dbReference type="NCBIfam" id="TIGR00507">
    <property type="entry name" value="aroE"/>
    <property type="match status" value="1"/>
</dbReference>